<reference evidence="1" key="1">
    <citation type="submission" date="2020-08" db="EMBL/GenBank/DDBJ databases">
        <title>Multicomponent nature underlies the extraordinary mechanical properties of spider dragline silk.</title>
        <authorList>
            <person name="Kono N."/>
            <person name="Nakamura H."/>
            <person name="Mori M."/>
            <person name="Yoshida Y."/>
            <person name="Ohtoshi R."/>
            <person name="Malay A.D."/>
            <person name="Moran D.A.P."/>
            <person name="Tomita M."/>
            <person name="Numata K."/>
            <person name="Arakawa K."/>
        </authorList>
    </citation>
    <scope>NUCLEOTIDE SEQUENCE</scope>
</reference>
<evidence type="ECO:0000313" key="1">
    <source>
        <dbReference type="EMBL" id="GFS39199.1"/>
    </source>
</evidence>
<dbReference type="EMBL" id="BMAV01025181">
    <property type="protein sequence ID" value="GFS39199.1"/>
    <property type="molecule type" value="Genomic_DNA"/>
</dbReference>
<sequence>MSGVPFQPDDMTSVFFTWGSRRNFQKQKVNTIRNTLEKSFRMETSDEYSPATVNLCRGCLDIIIEFFQLILKRYGSERLIDVPYSLGFAASYGKTVQYEISTTYHLQPRILSSESGTLE</sequence>
<accession>A0A8X6IBL8</accession>
<keyword evidence="2" id="KW-1185">Reference proteome</keyword>
<evidence type="ECO:0000313" key="2">
    <source>
        <dbReference type="Proteomes" id="UP000886998"/>
    </source>
</evidence>
<organism evidence="1 2">
    <name type="scientific">Trichonephila inaurata madagascariensis</name>
    <dbReference type="NCBI Taxonomy" id="2747483"/>
    <lineage>
        <taxon>Eukaryota</taxon>
        <taxon>Metazoa</taxon>
        <taxon>Ecdysozoa</taxon>
        <taxon>Arthropoda</taxon>
        <taxon>Chelicerata</taxon>
        <taxon>Arachnida</taxon>
        <taxon>Araneae</taxon>
        <taxon>Araneomorphae</taxon>
        <taxon>Entelegynae</taxon>
        <taxon>Araneoidea</taxon>
        <taxon>Nephilidae</taxon>
        <taxon>Trichonephila</taxon>
        <taxon>Trichonephila inaurata</taxon>
    </lineage>
</organism>
<gene>
    <name evidence="1" type="ORF">TNIN_103261</name>
</gene>
<dbReference type="Proteomes" id="UP000886998">
    <property type="component" value="Unassembled WGS sequence"/>
</dbReference>
<protein>
    <submittedName>
        <fullName evidence="1">Uncharacterized protein</fullName>
    </submittedName>
</protein>
<name>A0A8X6IBL8_9ARAC</name>
<comment type="caution">
    <text evidence="1">The sequence shown here is derived from an EMBL/GenBank/DDBJ whole genome shotgun (WGS) entry which is preliminary data.</text>
</comment>
<dbReference type="AlphaFoldDB" id="A0A8X6IBL8"/>
<proteinExistence type="predicted"/>